<name>D8L9K1_WHEAT</name>
<dbReference type="GO" id="GO:0003700">
    <property type="term" value="F:DNA-binding transcription factor activity"/>
    <property type="evidence" value="ECO:0007669"/>
    <property type="project" value="InterPro"/>
</dbReference>
<keyword evidence="3" id="KW-0804">Transcription</keyword>
<evidence type="ECO:0000256" key="4">
    <source>
        <dbReference type="ARBA" id="ARBA00023242"/>
    </source>
</evidence>
<dbReference type="PANTHER" id="PTHR31079">
    <property type="entry name" value="NAC DOMAIN-CONTAINING PROTEIN 73"/>
    <property type="match status" value="1"/>
</dbReference>
<dbReference type="Pfam" id="PF02365">
    <property type="entry name" value="NAM"/>
    <property type="match status" value="1"/>
</dbReference>
<feature type="non-terminal residue" evidence="7">
    <location>
        <position position="408"/>
    </location>
</feature>
<feature type="region of interest" description="Disordered" evidence="5">
    <location>
        <begin position="316"/>
        <end position="373"/>
    </location>
</feature>
<dbReference type="GO" id="GO:0003677">
    <property type="term" value="F:DNA binding"/>
    <property type="evidence" value="ECO:0007669"/>
    <property type="project" value="UniProtKB-KW"/>
</dbReference>
<evidence type="ECO:0000256" key="3">
    <source>
        <dbReference type="ARBA" id="ARBA00023163"/>
    </source>
</evidence>
<dbReference type="EMBL" id="FN564429">
    <property type="protein sequence ID" value="CBH32554.1"/>
    <property type="molecule type" value="Genomic_DNA"/>
</dbReference>
<evidence type="ECO:0000313" key="7">
    <source>
        <dbReference type="EMBL" id="CBH32554.1"/>
    </source>
</evidence>
<dbReference type="Gene3D" id="2.170.150.80">
    <property type="entry name" value="NAC domain"/>
    <property type="match status" value="1"/>
</dbReference>
<dbReference type="InterPro" id="IPR044799">
    <property type="entry name" value="SOG1-like"/>
</dbReference>
<keyword evidence="2" id="KW-0238">DNA-binding</keyword>
<accession>D8L9K1</accession>
<sequence length="408" mass="45673">MGLVYLESGRHTWLWLIVNPLEATILSDAIVQDDIIYAVDAQIGCLYWWNPSSSDANALAFMIPGPRIIPADGWWFIARPADGGHLMLIRTYQIVQTITSNHMQYNAWGVRDIDGYGCFMFEKDPSFVGPGVFNWRRVYNLGNHSMFLGLNYPIIQPIINHITGDDYHAMQLPFARGAVFTHHTMGFMNHHIHRFVNTACCQIIFSYHITGINRCKSKKDWPVLPAGVKFDPTDQELIEHLEAKVSADSARSHSLIDLFIPTIDSEHDICYTHPEKLPGITLSGLSKHFFQRNSRAFKRAMWTRRKIQSECGMHTMWHKTGNTLPGDGQWPADGHQKGSGAAHQQELRPAEDQLGDVPVPPRGPGAREGAGAGPLQGRASFNWVVDCPGLVLFLTGLAHEDNGAQRSS</sequence>
<evidence type="ECO:0000259" key="6">
    <source>
        <dbReference type="Pfam" id="PF02365"/>
    </source>
</evidence>
<organism evidence="7">
    <name type="scientific">Triticum aestivum</name>
    <name type="common">Wheat</name>
    <dbReference type="NCBI Taxonomy" id="4565"/>
    <lineage>
        <taxon>Eukaryota</taxon>
        <taxon>Viridiplantae</taxon>
        <taxon>Streptophyta</taxon>
        <taxon>Embryophyta</taxon>
        <taxon>Tracheophyta</taxon>
        <taxon>Spermatophyta</taxon>
        <taxon>Magnoliopsida</taxon>
        <taxon>Liliopsida</taxon>
        <taxon>Poales</taxon>
        <taxon>Poaceae</taxon>
        <taxon>BOP clade</taxon>
        <taxon>Pooideae</taxon>
        <taxon>Triticodae</taxon>
        <taxon>Triticeae</taxon>
        <taxon>Triticinae</taxon>
        <taxon>Triticum</taxon>
    </lineage>
</organism>
<keyword evidence="1" id="KW-0805">Transcription regulation</keyword>
<dbReference type="InterPro" id="IPR036093">
    <property type="entry name" value="NAC_dom_sf"/>
</dbReference>
<dbReference type="InterPro" id="IPR003441">
    <property type="entry name" value="NAC-dom"/>
</dbReference>
<evidence type="ECO:0000256" key="5">
    <source>
        <dbReference type="SAM" id="MobiDB-lite"/>
    </source>
</evidence>
<gene>
    <name evidence="7" type="ORF">TAA_ctg0382b.00120.1</name>
</gene>
<dbReference type="PANTHER" id="PTHR31079:SF31">
    <property type="entry name" value="NAC DOMAIN-CONTAINING PROTEIN 75"/>
    <property type="match status" value="1"/>
</dbReference>
<dbReference type="AlphaFoldDB" id="D8L9K1"/>
<reference evidence="7" key="1">
    <citation type="journal article" date="2010" name="Plant Cell">
        <title>Megabase level sequencing reveals contrasted organization and evolution patterns of the wheat gene and transposable element spaces.</title>
        <authorList>
            <consortium name="Genoscope -,C.E.A."/>
            <person name="Choulet F."/>
            <person name="Wicker T."/>
            <person name="Rustenholz C."/>
            <person name="Paux E."/>
            <person name="Salse J."/>
            <person name="Leroy P."/>
            <person name="Schlub S."/>
            <person name="Le Paslier M.C."/>
            <person name="Magdelenat G."/>
            <person name="Gonthier C."/>
            <person name="Couloux A."/>
            <person name="Budak H."/>
            <person name="Breen J."/>
            <person name="Kong X."/>
            <person name="Gut M."/>
            <person name="Brunel D."/>
            <person name="Anderson J.A."/>
            <person name="Gill B.S."/>
            <person name="Appels R."/>
            <person name="Keller B."/>
            <person name="Feuillet C."/>
        </authorList>
    </citation>
    <scope>NUCLEOTIDE SEQUENCE</scope>
</reference>
<evidence type="ECO:0000256" key="2">
    <source>
        <dbReference type="ARBA" id="ARBA00023125"/>
    </source>
</evidence>
<keyword evidence="4" id="KW-0539">Nucleus</keyword>
<proteinExistence type="predicted"/>
<protein>
    <submittedName>
        <fullName evidence="7">Similar to No apical meristem</fullName>
    </submittedName>
</protein>
<feature type="domain" description="NAC" evidence="6">
    <location>
        <begin position="225"/>
        <end position="324"/>
    </location>
</feature>
<dbReference type="SUPFAM" id="SSF101941">
    <property type="entry name" value="NAC domain"/>
    <property type="match status" value="1"/>
</dbReference>
<evidence type="ECO:0000256" key="1">
    <source>
        <dbReference type="ARBA" id="ARBA00023015"/>
    </source>
</evidence>